<evidence type="ECO:0000259" key="1">
    <source>
        <dbReference type="PROSITE" id="PS50943"/>
    </source>
</evidence>
<sequence length="423" mass="49327">MNNIGFKIKYYRTKLGMTQSELASGIISASYLSKIENGNTEADPEVIGLLCKRLNISPHLTEFESDTEICQSWFKTLLDGNREKATQQFDELTTSASVFSNDSLVNLIDINKLRYYILINEKFRASRQLAVLERRSKKFELREEYYWTKFKGEYYFSIFAYGEALQLFQAAERLNANNLFFKEQEEADLSYLMALAASKMRQTHLALFHASKSLNYYQSTYNLYKCAQCHILLGIAYRRIEDLENAKQSYEMARTIAKSISNTTILSQCNQNMGALYASIGEPPKAIEYFIASYESRIGQEPLKLLVPISSLMKEYYKVEDFPNARLWLNKGLEITKSIHEEESIHVLEFKVYQELLSNENSPALEQIILNEVFPFLDKKNLFYLKQIYQETLANYYYRIRKYKSAADYYIKANQTLTTIYNK</sequence>
<evidence type="ECO:0000313" key="3">
    <source>
        <dbReference type="Proteomes" id="UP001444625"/>
    </source>
</evidence>
<dbReference type="Gene3D" id="1.25.40.10">
    <property type="entry name" value="Tetratricopeptide repeat domain"/>
    <property type="match status" value="1"/>
</dbReference>
<dbReference type="RefSeq" id="WP_345824569.1">
    <property type="nucleotide sequence ID" value="NZ_JBDIML010000002.1"/>
</dbReference>
<dbReference type="PROSITE" id="PS50943">
    <property type="entry name" value="HTH_CROC1"/>
    <property type="match status" value="1"/>
</dbReference>
<gene>
    <name evidence="2" type="ORF">ABC228_07920</name>
</gene>
<dbReference type="SUPFAM" id="SSF48452">
    <property type="entry name" value="TPR-like"/>
    <property type="match status" value="1"/>
</dbReference>
<dbReference type="InterPro" id="IPR001387">
    <property type="entry name" value="Cro/C1-type_HTH"/>
</dbReference>
<feature type="domain" description="HTH cro/C1-type" evidence="1">
    <location>
        <begin position="8"/>
        <end position="61"/>
    </location>
</feature>
<proteinExistence type="predicted"/>
<dbReference type="EMBL" id="JBDIML010000002">
    <property type="protein sequence ID" value="MEN2767110.1"/>
    <property type="molecule type" value="Genomic_DNA"/>
</dbReference>
<protein>
    <submittedName>
        <fullName evidence="2">Helix-turn-helix transcriptional regulator</fullName>
    </submittedName>
</protein>
<dbReference type="Pfam" id="PF01381">
    <property type="entry name" value="HTH_3"/>
    <property type="match status" value="1"/>
</dbReference>
<dbReference type="Proteomes" id="UP001444625">
    <property type="component" value="Unassembled WGS sequence"/>
</dbReference>
<name>A0ABU9XGF1_9BACI</name>
<comment type="caution">
    <text evidence="2">The sequence shown here is derived from an EMBL/GenBank/DDBJ whole genome shotgun (WGS) entry which is preliminary data.</text>
</comment>
<dbReference type="CDD" id="cd00093">
    <property type="entry name" value="HTH_XRE"/>
    <property type="match status" value="1"/>
</dbReference>
<reference evidence="2 3" key="1">
    <citation type="submission" date="2024-05" db="EMBL/GenBank/DDBJ databases">
        <authorList>
            <person name="Haq I."/>
            <person name="Ullah Z."/>
            <person name="Ahmad R."/>
            <person name="Li M."/>
            <person name="Tong Y."/>
        </authorList>
    </citation>
    <scope>NUCLEOTIDE SEQUENCE [LARGE SCALE GENOMIC DNA]</scope>
    <source>
        <strain evidence="2 3">16A2E</strain>
    </source>
</reference>
<dbReference type="SMART" id="SM00028">
    <property type="entry name" value="TPR"/>
    <property type="match status" value="4"/>
</dbReference>
<keyword evidence="3" id="KW-1185">Reference proteome</keyword>
<dbReference type="Gene3D" id="1.10.260.40">
    <property type="entry name" value="lambda repressor-like DNA-binding domains"/>
    <property type="match status" value="1"/>
</dbReference>
<dbReference type="SMART" id="SM00530">
    <property type="entry name" value="HTH_XRE"/>
    <property type="match status" value="1"/>
</dbReference>
<organism evidence="2 3">
    <name type="scientific">Ornithinibacillus xuwenensis</name>
    <dbReference type="NCBI Taxonomy" id="3144668"/>
    <lineage>
        <taxon>Bacteria</taxon>
        <taxon>Bacillati</taxon>
        <taxon>Bacillota</taxon>
        <taxon>Bacilli</taxon>
        <taxon>Bacillales</taxon>
        <taxon>Bacillaceae</taxon>
        <taxon>Ornithinibacillus</taxon>
    </lineage>
</organism>
<accession>A0ABU9XGF1</accession>
<dbReference type="InterPro" id="IPR011990">
    <property type="entry name" value="TPR-like_helical_dom_sf"/>
</dbReference>
<dbReference type="SUPFAM" id="SSF47413">
    <property type="entry name" value="lambda repressor-like DNA-binding domains"/>
    <property type="match status" value="1"/>
</dbReference>
<dbReference type="InterPro" id="IPR010982">
    <property type="entry name" value="Lambda_DNA-bd_dom_sf"/>
</dbReference>
<dbReference type="InterPro" id="IPR019734">
    <property type="entry name" value="TPR_rpt"/>
</dbReference>
<evidence type="ECO:0000313" key="2">
    <source>
        <dbReference type="EMBL" id="MEN2767110.1"/>
    </source>
</evidence>